<dbReference type="CDD" id="cd23948">
    <property type="entry name" value="FAD_synthase"/>
    <property type="match status" value="1"/>
</dbReference>
<feature type="domain" description="Phosphoadenosine phosphosulphate reductase" evidence="14">
    <location>
        <begin position="164"/>
        <end position="217"/>
    </location>
</feature>
<name>A0A5C5FMH8_9BASI</name>
<evidence type="ECO:0000256" key="2">
    <source>
        <dbReference type="ARBA" id="ARBA00012393"/>
    </source>
</evidence>
<dbReference type="GO" id="GO:0006747">
    <property type="term" value="P:FAD biosynthetic process"/>
    <property type="evidence" value="ECO:0007669"/>
    <property type="project" value="TreeGrafter"/>
</dbReference>
<dbReference type="GO" id="GO:0005524">
    <property type="term" value="F:ATP binding"/>
    <property type="evidence" value="ECO:0007669"/>
    <property type="project" value="UniProtKB-KW"/>
</dbReference>
<keyword evidence="8" id="KW-0274">FAD</keyword>
<gene>
    <name evidence="15" type="ORF">DMC30DRAFT_105908</name>
</gene>
<keyword evidence="5" id="KW-0808">Transferase</keyword>
<evidence type="ECO:0000256" key="13">
    <source>
        <dbReference type="SAM" id="MobiDB-lite"/>
    </source>
</evidence>
<evidence type="ECO:0000256" key="10">
    <source>
        <dbReference type="ARBA" id="ARBA00031145"/>
    </source>
</evidence>
<dbReference type="InterPro" id="IPR014729">
    <property type="entry name" value="Rossmann-like_a/b/a_fold"/>
</dbReference>
<dbReference type="PANTHER" id="PTHR23293:SF9">
    <property type="entry name" value="FAD SYNTHASE"/>
    <property type="match status" value="1"/>
</dbReference>
<evidence type="ECO:0000256" key="9">
    <source>
        <dbReference type="ARBA" id="ARBA00022840"/>
    </source>
</evidence>
<dbReference type="SUPFAM" id="SSF52402">
    <property type="entry name" value="Adenine nucleotide alpha hydrolases-like"/>
    <property type="match status" value="1"/>
</dbReference>
<dbReference type="AlphaFoldDB" id="A0A5C5FMH8"/>
<evidence type="ECO:0000256" key="1">
    <source>
        <dbReference type="ARBA" id="ARBA00004726"/>
    </source>
</evidence>
<reference evidence="15 16" key="1">
    <citation type="submission" date="2019-03" db="EMBL/GenBank/DDBJ databases">
        <title>Rhodosporidium diobovatum UCD-FST 08-225 genome sequencing, assembly, and annotation.</title>
        <authorList>
            <person name="Fakankun I.U."/>
            <person name="Fristensky B."/>
            <person name="Levin D.B."/>
        </authorList>
    </citation>
    <scope>NUCLEOTIDE SEQUENCE [LARGE SCALE GENOMIC DNA]</scope>
    <source>
        <strain evidence="15 16">UCD-FST 08-225</strain>
    </source>
</reference>
<evidence type="ECO:0000256" key="7">
    <source>
        <dbReference type="ARBA" id="ARBA00022741"/>
    </source>
</evidence>
<feature type="region of interest" description="Disordered" evidence="13">
    <location>
        <begin position="255"/>
        <end position="286"/>
    </location>
</feature>
<evidence type="ECO:0000256" key="6">
    <source>
        <dbReference type="ARBA" id="ARBA00022695"/>
    </source>
</evidence>
<dbReference type="STRING" id="5288.A0A5C5FMH8"/>
<keyword evidence="9" id="KW-0067">ATP-binding</keyword>
<proteinExistence type="predicted"/>
<dbReference type="GO" id="GO:0003919">
    <property type="term" value="F:FMN adenylyltransferase activity"/>
    <property type="evidence" value="ECO:0007669"/>
    <property type="project" value="UniProtKB-EC"/>
</dbReference>
<dbReference type="Proteomes" id="UP000311382">
    <property type="component" value="Unassembled WGS sequence"/>
</dbReference>
<keyword evidence="3" id="KW-0285">Flavoprotein</keyword>
<evidence type="ECO:0000313" key="15">
    <source>
        <dbReference type="EMBL" id="TNY17479.1"/>
    </source>
</evidence>
<protein>
    <recommendedName>
        <fullName evidence="2">FAD synthase</fullName>
        <ecNumber evidence="2">2.7.7.2</ecNumber>
    </recommendedName>
    <alternativeName>
        <fullName evidence="10">FAD pyrophosphorylase</fullName>
    </alternativeName>
    <alternativeName>
        <fullName evidence="11">FMN adenylyltransferase</fullName>
    </alternativeName>
</protein>
<evidence type="ECO:0000256" key="5">
    <source>
        <dbReference type="ARBA" id="ARBA00022679"/>
    </source>
</evidence>
<dbReference type="EMBL" id="SOZI01000198">
    <property type="protein sequence ID" value="TNY17479.1"/>
    <property type="molecule type" value="Genomic_DNA"/>
</dbReference>
<comment type="caution">
    <text evidence="15">The sequence shown here is derived from an EMBL/GenBank/DDBJ whole genome shotgun (WGS) entry which is preliminary data.</text>
</comment>
<accession>A0A5C5FMH8</accession>
<keyword evidence="4" id="KW-0288">FMN</keyword>
<keyword evidence="16" id="KW-1185">Reference proteome</keyword>
<evidence type="ECO:0000256" key="3">
    <source>
        <dbReference type="ARBA" id="ARBA00022630"/>
    </source>
</evidence>
<comment type="catalytic activity">
    <reaction evidence="12">
        <text>FMN + ATP + H(+) = FAD + diphosphate</text>
        <dbReference type="Rhea" id="RHEA:17237"/>
        <dbReference type="ChEBI" id="CHEBI:15378"/>
        <dbReference type="ChEBI" id="CHEBI:30616"/>
        <dbReference type="ChEBI" id="CHEBI:33019"/>
        <dbReference type="ChEBI" id="CHEBI:57692"/>
        <dbReference type="ChEBI" id="CHEBI:58210"/>
        <dbReference type="EC" id="2.7.7.2"/>
    </reaction>
</comment>
<evidence type="ECO:0000256" key="4">
    <source>
        <dbReference type="ARBA" id="ARBA00022643"/>
    </source>
</evidence>
<sequence>MSPPAHHLPAAAALASSHPHRRFSLADARAVHNLALSPSRLGQNTAQALAIIDQAINQFGVDSIALSFNGGKDCTVLVHLLATAILRHLYPAAFADNSPASSSSAPPALPPIPTVYVRCPAPFPQVEAFVALSTTWYHLALVAIDGSMRTALQTYLDQRQPHPPQAILVGTRRNDPHGALLEPLQHTDKGWPDFVRVHPVLDWSYADIWAFLRSDDLSLGAGGAGEVEQGGGLEWCELYDYGYTSLGSTHNTFPNPLLRAPPTADTSTGSSEADGALPHPLGGWRPAWELEDEGAERAGRCVSSLPLSAESEALLAQAPHCRSGT</sequence>
<evidence type="ECO:0000313" key="16">
    <source>
        <dbReference type="Proteomes" id="UP000311382"/>
    </source>
</evidence>
<evidence type="ECO:0000259" key="14">
    <source>
        <dbReference type="Pfam" id="PF01507"/>
    </source>
</evidence>
<dbReference type="Gene3D" id="3.40.50.620">
    <property type="entry name" value="HUPs"/>
    <property type="match status" value="1"/>
</dbReference>
<dbReference type="InterPro" id="IPR002500">
    <property type="entry name" value="PAPS_reduct_dom"/>
</dbReference>
<dbReference type="Pfam" id="PF01507">
    <property type="entry name" value="PAPS_reduct"/>
    <property type="match status" value="1"/>
</dbReference>
<organism evidence="15 16">
    <name type="scientific">Rhodotorula diobovata</name>
    <dbReference type="NCBI Taxonomy" id="5288"/>
    <lineage>
        <taxon>Eukaryota</taxon>
        <taxon>Fungi</taxon>
        <taxon>Dikarya</taxon>
        <taxon>Basidiomycota</taxon>
        <taxon>Pucciniomycotina</taxon>
        <taxon>Microbotryomycetes</taxon>
        <taxon>Sporidiobolales</taxon>
        <taxon>Sporidiobolaceae</taxon>
        <taxon>Rhodotorula</taxon>
    </lineage>
</organism>
<dbReference type="OrthoDB" id="270728at2759"/>
<keyword evidence="6" id="KW-0548">Nucleotidyltransferase</keyword>
<evidence type="ECO:0000256" key="12">
    <source>
        <dbReference type="ARBA" id="ARBA00049494"/>
    </source>
</evidence>
<dbReference type="EC" id="2.7.7.2" evidence="2"/>
<keyword evidence="7" id="KW-0547">Nucleotide-binding</keyword>
<dbReference type="PANTHER" id="PTHR23293">
    <property type="entry name" value="FAD SYNTHETASE-RELATED FMN ADENYLYLTRANSFERASE"/>
    <property type="match status" value="1"/>
</dbReference>
<evidence type="ECO:0000256" key="8">
    <source>
        <dbReference type="ARBA" id="ARBA00022827"/>
    </source>
</evidence>
<evidence type="ECO:0000256" key="11">
    <source>
        <dbReference type="ARBA" id="ARBA00031871"/>
    </source>
</evidence>
<comment type="pathway">
    <text evidence="1">Cofactor biosynthesis; FAD biosynthesis; FAD from FMN: step 1/1.</text>
</comment>